<organism evidence="2">
    <name type="scientific">Acinetobacter baumannii</name>
    <dbReference type="NCBI Taxonomy" id="470"/>
    <lineage>
        <taxon>Bacteria</taxon>
        <taxon>Pseudomonadati</taxon>
        <taxon>Pseudomonadota</taxon>
        <taxon>Gammaproteobacteria</taxon>
        <taxon>Moraxellales</taxon>
        <taxon>Moraxellaceae</taxon>
        <taxon>Acinetobacter</taxon>
        <taxon>Acinetobacter calcoaceticus/baumannii complex</taxon>
    </lineage>
</organism>
<dbReference type="EMBL" id="JQ684178">
    <property type="protein sequence ID" value="AIT56457.1"/>
    <property type="molecule type" value="Genomic_DNA"/>
</dbReference>
<name>A0A097I5G7_ACIBA</name>
<reference evidence="2" key="1">
    <citation type="submission" date="2014-10" db="EMBL/GenBank/DDBJ databases">
        <authorList>
            <person name="Kenyon J.J."/>
            <person name="Hamidian M."/>
            <person name="Holt K.E."/>
            <person name="Pickard D."/>
            <person name="Dougan G."/>
            <person name="Hall R.M."/>
        </authorList>
    </citation>
    <scope>NUCLEOTIDE SEQUENCE</scope>
    <source>
        <strain evidence="2">A388</strain>
    </source>
</reference>
<protein>
    <submittedName>
        <fullName evidence="2">Ptr2</fullName>
    </submittedName>
</protein>
<gene>
    <name evidence="2" type="primary">ptr2</name>
</gene>
<dbReference type="InterPro" id="IPR007345">
    <property type="entry name" value="Polysacch_pyruvyl_Trfase"/>
</dbReference>
<feature type="domain" description="Polysaccharide pyruvyl transferase" evidence="1">
    <location>
        <begin position="36"/>
        <end position="299"/>
    </location>
</feature>
<proteinExistence type="predicted"/>
<dbReference type="Pfam" id="PF04230">
    <property type="entry name" value="PS_pyruv_trans"/>
    <property type="match status" value="1"/>
</dbReference>
<accession>A0A097I5G7</accession>
<evidence type="ECO:0000313" key="2">
    <source>
        <dbReference type="EMBL" id="AIT56457.1"/>
    </source>
</evidence>
<dbReference type="RefSeq" id="WP_000991899.1">
    <property type="nucleotide sequence ID" value="NZ_CAXNZZ010000010.1"/>
</dbReference>
<dbReference type="AlphaFoldDB" id="A0A097I5G7"/>
<dbReference type="SMR" id="A0A097I5G7"/>
<evidence type="ECO:0000259" key="1">
    <source>
        <dbReference type="Pfam" id="PF04230"/>
    </source>
</evidence>
<sequence>MNAKDLKRHLQSIIESKLSPLIDSNYVYWDLPYHINIGDTLIWQGTLDFLSDKPYKMMDYGNSATASLTPLDSNVVILLHGGGNFGDIYGSSQKFRKDVIELYPDNKIIILPQTIYFKNKDVEKEDFQYFAQHKNLYLCVRDQASYDLACRYLEVDKVLFLPDMAFCIKDEILVKSKPTGKNLLMSRIDVEAVPVDKKYIDQVDLQSDWPTFEKSPIYCIYLRLLLALNRKVSNGLQDKSSSYLVRYINNFAMNTARKRLINTGIQFINGFDDVYTTRLHGCILSLLLDKKIILLDNSYGKNKAYYDAWLKDSDNIKVVESC</sequence>